<dbReference type="OrthoDB" id="2685848at2759"/>
<dbReference type="EMBL" id="GL945476">
    <property type="protein sequence ID" value="EGO02425.1"/>
    <property type="molecule type" value="Genomic_DNA"/>
</dbReference>
<name>F8PLE3_SERL3</name>
<organism evidence="2">
    <name type="scientific">Serpula lacrymans var. lacrymans (strain S7.3)</name>
    <name type="common">Dry rot fungus</name>
    <dbReference type="NCBI Taxonomy" id="936435"/>
    <lineage>
        <taxon>Eukaryota</taxon>
        <taxon>Fungi</taxon>
        <taxon>Dikarya</taxon>
        <taxon>Basidiomycota</taxon>
        <taxon>Agaricomycotina</taxon>
        <taxon>Agaricomycetes</taxon>
        <taxon>Agaricomycetidae</taxon>
        <taxon>Boletales</taxon>
        <taxon>Coniophorineae</taxon>
        <taxon>Serpulaceae</taxon>
        <taxon>Serpula</taxon>
    </lineage>
</organism>
<sequence length="508" mass="56077">MTSGGGFNFSFMWGWNHSLACRLSPRVTQHAFKGLHRNVKPEIFWSQLRKRWSPGFEILMDEGLNNGLYNPNDALERLVFHFIFIPWLQSELDCFADCFNTTCPRRNKNKILPQGHPDDIFQQPTRWDSSDFMQVRKKYVSPNHEVFFLVPLAFHELASTFLSDTRNPLVTMNTAWDVYSMLLNHFRLQDQEVLQTMMRSEPVSHGDGRPDPDFIAIMDPLPYRPRLHDKVQGFAAGVIYSSDEVLDDNYVSGWTQPGGSGTLVVGSANLLAAHSKPISKAFNIFDGCDWNPDDSIFCQPFIGPKVHEVITRGITSISSFLYLFFFIMTMFPPPAPSSSKQPESLVCDDKVDNEDKTLGVVLSLLSHVSPNPSNAMLLMSAVLDSAQGNPVPLAPTIALTSSSTTVAPTPFATTVLLAVSSHGPPVPVAAIGALASSTRTHNGQAYNVPKGPVTGAVYLVTRGHRIGIFSSWQLTSPHVTGVSRWPSVEAGITAMEDAIDADTTQILP</sequence>
<dbReference type="HOGENOM" id="CLU_536559_0_0_1"/>
<accession>F8PLE3</accession>
<keyword evidence="2" id="KW-1185">Reference proteome</keyword>
<dbReference type="STRING" id="936435.F8PLE3"/>
<dbReference type="InParanoid" id="F8PLE3"/>
<evidence type="ECO:0000313" key="2">
    <source>
        <dbReference type="Proteomes" id="UP000008063"/>
    </source>
</evidence>
<protein>
    <submittedName>
        <fullName evidence="1">Uncharacterized protein</fullName>
    </submittedName>
</protein>
<dbReference type="AlphaFoldDB" id="F8PLE3"/>
<reference evidence="2" key="1">
    <citation type="journal article" date="2011" name="Science">
        <title>The plant cell wall-decomposing machinery underlies the functional diversity of forest fungi.</title>
        <authorList>
            <person name="Eastwood D.C."/>
            <person name="Floudas D."/>
            <person name="Binder M."/>
            <person name="Majcherczyk A."/>
            <person name="Schneider P."/>
            <person name="Aerts A."/>
            <person name="Asiegbu F.O."/>
            <person name="Baker S.E."/>
            <person name="Barry K."/>
            <person name="Bendiksby M."/>
            <person name="Blumentritt M."/>
            <person name="Coutinho P.M."/>
            <person name="Cullen D."/>
            <person name="de Vries R.P."/>
            <person name="Gathman A."/>
            <person name="Goodell B."/>
            <person name="Henrissat B."/>
            <person name="Ihrmark K."/>
            <person name="Kauserud H."/>
            <person name="Kohler A."/>
            <person name="LaButti K."/>
            <person name="Lapidus A."/>
            <person name="Lavin J.L."/>
            <person name="Lee Y.-H."/>
            <person name="Lindquist E."/>
            <person name="Lilly W."/>
            <person name="Lucas S."/>
            <person name="Morin E."/>
            <person name="Murat C."/>
            <person name="Oguiza J.A."/>
            <person name="Park J."/>
            <person name="Pisabarro A.G."/>
            <person name="Riley R."/>
            <person name="Rosling A."/>
            <person name="Salamov A."/>
            <person name="Schmidt O."/>
            <person name="Schmutz J."/>
            <person name="Skrede I."/>
            <person name="Stenlid J."/>
            <person name="Wiebenga A."/>
            <person name="Xie X."/>
            <person name="Kuees U."/>
            <person name="Hibbett D.S."/>
            <person name="Hoffmeister D."/>
            <person name="Hoegberg N."/>
            <person name="Martin F."/>
            <person name="Grigoriev I.V."/>
            <person name="Watkinson S.C."/>
        </authorList>
    </citation>
    <scope>NUCLEOTIDE SEQUENCE [LARGE SCALE GENOMIC DNA]</scope>
    <source>
        <strain evidence="2">strain S7.3</strain>
    </source>
</reference>
<dbReference type="Proteomes" id="UP000008063">
    <property type="component" value="Unassembled WGS sequence"/>
</dbReference>
<dbReference type="eggNOG" id="ENOG502QUY7">
    <property type="taxonomic scope" value="Eukaryota"/>
</dbReference>
<evidence type="ECO:0000313" key="1">
    <source>
        <dbReference type="EMBL" id="EGO02425.1"/>
    </source>
</evidence>
<proteinExistence type="predicted"/>
<gene>
    <name evidence="1" type="ORF">SERLA73DRAFT_150185</name>
</gene>